<keyword evidence="2" id="KW-1133">Transmembrane helix</keyword>
<dbReference type="EMBL" id="PUIV01000002">
    <property type="protein sequence ID" value="PWB95437.1"/>
    <property type="molecule type" value="Genomic_DNA"/>
</dbReference>
<feature type="transmembrane region" description="Helical" evidence="2">
    <location>
        <begin position="6"/>
        <end position="23"/>
    </location>
</feature>
<accession>A0A2U1SV01</accession>
<keyword evidence="2" id="KW-0812">Transmembrane</keyword>
<organism evidence="3 4">
    <name type="scientific">Methylosinus sporium</name>
    <dbReference type="NCBI Taxonomy" id="428"/>
    <lineage>
        <taxon>Bacteria</taxon>
        <taxon>Pseudomonadati</taxon>
        <taxon>Pseudomonadota</taxon>
        <taxon>Alphaproteobacteria</taxon>
        <taxon>Hyphomicrobiales</taxon>
        <taxon>Methylocystaceae</taxon>
        <taxon>Methylosinus</taxon>
    </lineage>
</organism>
<dbReference type="AlphaFoldDB" id="A0A2U1SV01"/>
<keyword evidence="4" id="KW-1185">Reference proteome</keyword>
<feature type="region of interest" description="Disordered" evidence="1">
    <location>
        <begin position="34"/>
        <end position="63"/>
    </location>
</feature>
<comment type="caution">
    <text evidence="3">The sequence shown here is derived from an EMBL/GenBank/DDBJ whole genome shotgun (WGS) entry which is preliminary data.</text>
</comment>
<evidence type="ECO:0000256" key="2">
    <source>
        <dbReference type="SAM" id="Phobius"/>
    </source>
</evidence>
<evidence type="ECO:0000313" key="4">
    <source>
        <dbReference type="Proteomes" id="UP000245137"/>
    </source>
</evidence>
<proteinExistence type="predicted"/>
<gene>
    <name evidence="3" type="ORF">C5689_02650</name>
</gene>
<protein>
    <submittedName>
        <fullName evidence="3">Uncharacterized protein</fullName>
    </submittedName>
</protein>
<dbReference type="Proteomes" id="UP000245137">
    <property type="component" value="Unassembled WGS sequence"/>
</dbReference>
<sequence length="63" mass="6619">MLSILMGVGAGIIVISVATYVAVRPYLHRDFSKSSLPDVTPRRDDVTSASNLEGCGDPPGEDA</sequence>
<evidence type="ECO:0000313" key="3">
    <source>
        <dbReference type="EMBL" id="PWB95437.1"/>
    </source>
</evidence>
<evidence type="ECO:0000256" key="1">
    <source>
        <dbReference type="SAM" id="MobiDB-lite"/>
    </source>
</evidence>
<name>A0A2U1SV01_METSR</name>
<reference evidence="3 4" key="1">
    <citation type="journal article" date="2018" name="Appl. Microbiol. Biotechnol.">
        <title>Co-cultivation of the strictly anaerobic methanogen Methanosarcina barkeri with aerobic methanotrophs in an oxygen-limited membrane bioreactor.</title>
        <authorList>
            <person name="In 't Zandt M.H."/>
            <person name="van den Bosch T.J.M."/>
            <person name="Rijkers R."/>
            <person name="van Kessel M.A.H.J."/>
            <person name="Jetten M.S.M."/>
            <person name="Welte C.U."/>
        </authorList>
    </citation>
    <scope>NUCLEOTIDE SEQUENCE [LARGE SCALE GENOMIC DNA]</scope>
    <source>
        <strain evidence="3 4">DSM 17706</strain>
    </source>
</reference>
<keyword evidence="2" id="KW-0472">Membrane</keyword>